<dbReference type="Pfam" id="PF13688">
    <property type="entry name" value="Reprolysin_5"/>
    <property type="match status" value="1"/>
</dbReference>
<dbReference type="InterPro" id="IPR051489">
    <property type="entry name" value="ADAM_Metalloproteinase"/>
</dbReference>
<keyword evidence="3" id="KW-0732">Signal</keyword>
<evidence type="ECO:0000259" key="4">
    <source>
        <dbReference type="PROSITE" id="PS50215"/>
    </source>
</evidence>
<dbReference type="InterPro" id="IPR024079">
    <property type="entry name" value="MetalloPept_cat_dom_sf"/>
</dbReference>
<dbReference type="PROSITE" id="PS50215">
    <property type="entry name" value="ADAM_MEPRO"/>
    <property type="match status" value="1"/>
</dbReference>
<feature type="binding site" evidence="1">
    <location>
        <position position="400"/>
    </location>
    <ligand>
        <name>Zn(2+)</name>
        <dbReference type="ChEBI" id="CHEBI:29105"/>
        <note>catalytic</note>
    </ligand>
</feature>
<feature type="region of interest" description="Disordered" evidence="2">
    <location>
        <begin position="173"/>
        <end position="209"/>
    </location>
</feature>
<evidence type="ECO:0000256" key="1">
    <source>
        <dbReference type="PROSITE-ProRule" id="PRU00276"/>
    </source>
</evidence>
<comment type="caution">
    <text evidence="1">Lacks conserved residue(s) required for the propagation of feature annotation.</text>
</comment>
<evidence type="ECO:0000256" key="3">
    <source>
        <dbReference type="SAM" id="SignalP"/>
    </source>
</evidence>
<dbReference type="EMBL" id="LHPG02000001">
    <property type="protein sequence ID" value="PRW61051.1"/>
    <property type="molecule type" value="Genomic_DNA"/>
</dbReference>
<reference evidence="5 6" key="1">
    <citation type="journal article" date="2018" name="Plant J.">
        <title>Genome sequences of Chlorella sorokiniana UTEX 1602 and Micractinium conductrix SAG 241.80: implications to maltose excretion by a green alga.</title>
        <authorList>
            <person name="Arriola M.B."/>
            <person name="Velmurugan N."/>
            <person name="Zhang Y."/>
            <person name="Plunkett M.H."/>
            <person name="Hondzo H."/>
            <person name="Barney B.M."/>
        </authorList>
    </citation>
    <scope>NUCLEOTIDE SEQUENCE [LARGE SCALE GENOMIC DNA]</scope>
    <source>
        <strain evidence="6">UTEX 1602</strain>
    </source>
</reference>
<keyword evidence="6" id="KW-1185">Reference proteome</keyword>
<feature type="active site" evidence="1">
    <location>
        <position position="391"/>
    </location>
</feature>
<dbReference type="AlphaFoldDB" id="A0A2P6U413"/>
<keyword evidence="1" id="KW-0862">Zinc</keyword>
<feature type="signal peptide" evidence="3">
    <location>
        <begin position="1"/>
        <end position="29"/>
    </location>
</feature>
<sequence length="816" mass="86628">MRTGRRVQQTTALVAATLALLVAVAPAAAVPHATVHAGSAADFAAMAHSLDAGGRLTVTGYRLEGEDGEATLLLKHHQVWAPGAKVVVHTAEGTTEEPPPSARIFRGTIDGAPDSSVLLSVHEDGRMTGMAMRAGASWALGHEEEGLAHDSDGGSSMPAGRRRLLSLGSRRARLQETEEQDQAAEAPKPKSRRCGNRPGHSHGPERHQPDASAFLQNAARKLAQSTVVIDTPLQCSLAIDSDAEFYALFGNKDDATNYVALLVGYADVVYSREIGVDLVLGHLELRPDKNAGGYPYRSLPDAEVGLTALQNYWNKNRQDIKRCTAHLLSGKKDVDWVGMAWEGVLCGWYDSKGNNWAYGFTSNLEGDFTWSGVQGKNPKAVSWDVFNFAHEVGHNFGAIHAFDYCGKDGWGDNTPVDYCKKSDNGCSQPNGYGFVPKCSSTPTAFGGGGGTIMSYCDEIGPGYIKNVAMTFGKNHPCGHKPERIANSMIAHVTKVSKQYPQCFQPNPAAAGVGTWTSPIAIPSIPFTSPTVSTFEDGSNVPGHCNDAATPFDYAGRPVRRAVKVYRWTSPSDAGGRLTIGSCGAAITGRPAVSIRSTINPSANPLTGPWQCEGWAESGCSSGNGFKLSVTLRPNTVYVFVIVGMDIPPTLRFGITWAKSPVAPLAAPQGAWSNARTIQGLPFTSPAFNAFYKNTVPTDCNDLAVNTLSDGITQSTGPTRVFRVWFGTQAAGRSLTVSSCDSPDQSGDTHVSIRATSNQSNPLAGPWICVRSATDGCPTGSGFRVTVPVQSNSWHYIIVGYAGSGPAPATKLTVALS</sequence>
<dbReference type="PANTHER" id="PTHR45702">
    <property type="entry name" value="ADAM10/ADAM17 METALLOPEPTIDASE FAMILY MEMBER"/>
    <property type="match status" value="1"/>
</dbReference>
<accession>A0A2P6U413</accession>
<dbReference type="GO" id="GO:0005886">
    <property type="term" value="C:plasma membrane"/>
    <property type="evidence" value="ECO:0007669"/>
    <property type="project" value="TreeGrafter"/>
</dbReference>
<dbReference type="Gene3D" id="3.40.390.10">
    <property type="entry name" value="Collagenase (Catalytic Domain)"/>
    <property type="match status" value="1"/>
</dbReference>
<gene>
    <name evidence="5" type="ORF">C2E21_0323</name>
</gene>
<dbReference type="PANTHER" id="PTHR45702:SF2">
    <property type="entry name" value="KUZBANIAN, ISOFORM A"/>
    <property type="match status" value="1"/>
</dbReference>
<organism evidence="5 6">
    <name type="scientific">Chlorella sorokiniana</name>
    <name type="common">Freshwater green alga</name>
    <dbReference type="NCBI Taxonomy" id="3076"/>
    <lineage>
        <taxon>Eukaryota</taxon>
        <taxon>Viridiplantae</taxon>
        <taxon>Chlorophyta</taxon>
        <taxon>core chlorophytes</taxon>
        <taxon>Trebouxiophyceae</taxon>
        <taxon>Chlorellales</taxon>
        <taxon>Chlorellaceae</taxon>
        <taxon>Chlorella clade</taxon>
        <taxon>Chlorella</taxon>
    </lineage>
</organism>
<dbReference type="GO" id="GO:0046872">
    <property type="term" value="F:metal ion binding"/>
    <property type="evidence" value="ECO:0007669"/>
    <property type="project" value="UniProtKB-KW"/>
</dbReference>
<dbReference type="GO" id="GO:0004222">
    <property type="term" value="F:metalloendopeptidase activity"/>
    <property type="evidence" value="ECO:0007669"/>
    <property type="project" value="InterPro"/>
</dbReference>
<dbReference type="SUPFAM" id="SSF55486">
    <property type="entry name" value="Metalloproteases ('zincins'), catalytic domain"/>
    <property type="match status" value="1"/>
</dbReference>
<evidence type="ECO:0000313" key="6">
    <source>
        <dbReference type="Proteomes" id="UP000239899"/>
    </source>
</evidence>
<feature type="chain" id="PRO_5015187735" evidence="3">
    <location>
        <begin position="30"/>
        <end position="816"/>
    </location>
</feature>
<protein>
    <submittedName>
        <fullName evidence="5">Cytochrome c554</fullName>
    </submittedName>
</protein>
<evidence type="ECO:0000256" key="2">
    <source>
        <dbReference type="SAM" id="MobiDB-lite"/>
    </source>
</evidence>
<dbReference type="GO" id="GO:0006509">
    <property type="term" value="P:membrane protein ectodomain proteolysis"/>
    <property type="evidence" value="ECO:0007669"/>
    <property type="project" value="TreeGrafter"/>
</dbReference>
<dbReference type="Proteomes" id="UP000239899">
    <property type="component" value="Unassembled WGS sequence"/>
</dbReference>
<dbReference type="InterPro" id="IPR001590">
    <property type="entry name" value="Peptidase_M12B"/>
</dbReference>
<comment type="caution">
    <text evidence="5">The sequence shown here is derived from an EMBL/GenBank/DDBJ whole genome shotgun (WGS) entry which is preliminary data.</text>
</comment>
<keyword evidence="1" id="KW-0479">Metal-binding</keyword>
<dbReference type="OrthoDB" id="513993at2759"/>
<name>A0A2P6U413_CHLSO</name>
<evidence type="ECO:0000313" key="5">
    <source>
        <dbReference type="EMBL" id="PRW61051.1"/>
    </source>
</evidence>
<proteinExistence type="predicted"/>
<feature type="domain" description="Peptidase M12B" evidence="4">
    <location>
        <begin position="233"/>
        <end position="439"/>
    </location>
</feature>
<feature type="binding site" evidence="1">
    <location>
        <position position="394"/>
    </location>
    <ligand>
        <name>Zn(2+)</name>
        <dbReference type="ChEBI" id="CHEBI:29105"/>
        <note>catalytic</note>
    </ligand>
</feature>
<feature type="binding site" evidence="1">
    <location>
        <position position="390"/>
    </location>
    <ligand>
        <name>Zn(2+)</name>
        <dbReference type="ChEBI" id="CHEBI:29105"/>
        <note>catalytic</note>
    </ligand>
</feature>